<organism evidence="7 8">
    <name type="scientific">Chlorella vulgaris</name>
    <name type="common">Green alga</name>
    <dbReference type="NCBI Taxonomy" id="3077"/>
    <lineage>
        <taxon>Eukaryota</taxon>
        <taxon>Viridiplantae</taxon>
        <taxon>Chlorophyta</taxon>
        <taxon>core chlorophytes</taxon>
        <taxon>Trebouxiophyceae</taxon>
        <taxon>Chlorellales</taxon>
        <taxon>Chlorellaceae</taxon>
        <taxon>Chlorella clade</taxon>
        <taxon>Chlorella</taxon>
    </lineage>
</organism>
<dbReference type="GO" id="GO:0005840">
    <property type="term" value="C:ribosome"/>
    <property type="evidence" value="ECO:0007669"/>
    <property type="project" value="UniProtKB-KW"/>
</dbReference>
<dbReference type="AlphaFoldDB" id="A0A9D4TLC1"/>
<dbReference type="Gene3D" id="1.10.287.10">
    <property type="entry name" value="S15/NS1, RNA-binding"/>
    <property type="match status" value="1"/>
</dbReference>
<dbReference type="Proteomes" id="UP001055712">
    <property type="component" value="Unassembled WGS sequence"/>
</dbReference>
<evidence type="ECO:0000256" key="5">
    <source>
        <dbReference type="RuleBase" id="RU003920"/>
    </source>
</evidence>
<dbReference type="PROSITE" id="PS00362">
    <property type="entry name" value="RIBOSOMAL_S15"/>
    <property type="match status" value="1"/>
</dbReference>
<dbReference type="GO" id="GO:0003735">
    <property type="term" value="F:structural constituent of ribosome"/>
    <property type="evidence" value="ECO:0007669"/>
    <property type="project" value="InterPro"/>
</dbReference>
<dbReference type="PANTHER" id="PTHR23321:SF26">
    <property type="entry name" value="SMALL RIBOSOMAL SUBUNIT PROTEIN US15M"/>
    <property type="match status" value="1"/>
</dbReference>
<dbReference type="InterPro" id="IPR005290">
    <property type="entry name" value="Ribosomal_uS15_bac-type"/>
</dbReference>
<sequence>MFLRQSAQRLASSLLQQAESCGSTASPWEAVRAISSSACAQRKLYPAAEPVRPADAPASTTERPYLVDKYLGIELMGRGQQKKLQRQEVRREFERFAGDTGSTEVQVAALTKRIADMAEHMRQHRKDFSSRRGLEAMLNQRRSLLQYLRRSKFDKYAVLISRLGLKDSYGPQDRLSSRYKPAVQTSKQQTV</sequence>
<evidence type="ECO:0000256" key="2">
    <source>
        <dbReference type="ARBA" id="ARBA00022980"/>
    </source>
</evidence>
<name>A0A9D4TLC1_CHLVU</name>
<dbReference type="FunFam" id="1.10.287.10:FF:000002">
    <property type="entry name" value="30S ribosomal protein S15"/>
    <property type="match status" value="1"/>
</dbReference>
<evidence type="ECO:0000256" key="4">
    <source>
        <dbReference type="RuleBase" id="RU003919"/>
    </source>
</evidence>
<dbReference type="SMART" id="SM01387">
    <property type="entry name" value="Ribosomal_S15"/>
    <property type="match status" value="1"/>
</dbReference>
<dbReference type="GO" id="GO:0005737">
    <property type="term" value="C:cytoplasm"/>
    <property type="evidence" value="ECO:0007669"/>
    <property type="project" value="UniProtKB-ARBA"/>
</dbReference>
<feature type="region of interest" description="Disordered" evidence="6">
    <location>
        <begin position="171"/>
        <end position="191"/>
    </location>
</feature>
<evidence type="ECO:0000313" key="7">
    <source>
        <dbReference type="EMBL" id="KAI3428583.1"/>
    </source>
</evidence>
<dbReference type="Gene3D" id="6.10.250.3130">
    <property type="match status" value="1"/>
</dbReference>
<keyword evidence="8" id="KW-1185">Reference proteome</keyword>
<evidence type="ECO:0000256" key="3">
    <source>
        <dbReference type="ARBA" id="ARBA00023274"/>
    </source>
</evidence>
<dbReference type="Pfam" id="PF00312">
    <property type="entry name" value="Ribosomal_S15"/>
    <property type="match status" value="1"/>
</dbReference>
<dbReference type="EMBL" id="SIDB01000009">
    <property type="protein sequence ID" value="KAI3428583.1"/>
    <property type="molecule type" value="Genomic_DNA"/>
</dbReference>
<dbReference type="SUPFAM" id="SSF47060">
    <property type="entry name" value="S15/NS1 RNA-binding domain"/>
    <property type="match status" value="1"/>
</dbReference>
<reference evidence="7" key="2">
    <citation type="submission" date="2020-11" db="EMBL/GenBank/DDBJ databases">
        <authorList>
            <person name="Cecchin M."/>
            <person name="Marcolungo L."/>
            <person name="Rossato M."/>
            <person name="Girolomoni L."/>
            <person name="Cosentino E."/>
            <person name="Cuine S."/>
            <person name="Li-Beisson Y."/>
            <person name="Delledonne M."/>
            <person name="Ballottari M."/>
        </authorList>
    </citation>
    <scope>NUCLEOTIDE SEQUENCE</scope>
    <source>
        <strain evidence="7">211/11P</strain>
        <tissue evidence="7">Whole cell</tissue>
    </source>
</reference>
<dbReference type="InterPro" id="IPR009068">
    <property type="entry name" value="uS15_NS1_RNA-bd_sf"/>
</dbReference>
<keyword evidence="2 4" id="KW-0689">Ribosomal protein</keyword>
<reference evidence="7" key="1">
    <citation type="journal article" date="2019" name="Plant J.">
        <title>Chlorella vulgaris genome assembly and annotation reveals the molecular basis for metabolic acclimation to high light conditions.</title>
        <authorList>
            <person name="Cecchin M."/>
            <person name="Marcolungo L."/>
            <person name="Rossato M."/>
            <person name="Girolomoni L."/>
            <person name="Cosentino E."/>
            <person name="Cuine S."/>
            <person name="Li-Beisson Y."/>
            <person name="Delledonne M."/>
            <person name="Ballottari M."/>
        </authorList>
    </citation>
    <scope>NUCLEOTIDE SEQUENCE</scope>
    <source>
        <strain evidence="7">211/11P</strain>
    </source>
</reference>
<dbReference type="CDD" id="cd00353">
    <property type="entry name" value="Ribosomal_S15p_S13e"/>
    <property type="match status" value="1"/>
</dbReference>
<evidence type="ECO:0000313" key="8">
    <source>
        <dbReference type="Proteomes" id="UP001055712"/>
    </source>
</evidence>
<dbReference type="HAMAP" id="MF_01343_B">
    <property type="entry name" value="Ribosomal_uS15_B"/>
    <property type="match status" value="1"/>
</dbReference>
<dbReference type="PANTHER" id="PTHR23321">
    <property type="entry name" value="RIBOSOMAL PROTEIN S15, BACTERIAL AND ORGANELLAR"/>
    <property type="match status" value="1"/>
</dbReference>
<comment type="caution">
    <text evidence="7">The sequence shown here is derived from an EMBL/GenBank/DDBJ whole genome shotgun (WGS) entry which is preliminary data.</text>
</comment>
<dbReference type="NCBIfam" id="TIGR00952">
    <property type="entry name" value="S15_bact"/>
    <property type="match status" value="1"/>
</dbReference>
<comment type="similarity">
    <text evidence="1 4">Belongs to the universal ribosomal protein uS15 family.</text>
</comment>
<dbReference type="GO" id="GO:0006412">
    <property type="term" value="P:translation"/>
    <property type="evidence" value="ECO:0007669"/>
    <property type="project" value="InterPro"/>
</dbReference>
<evidence type="ECO:0000256" key="1">
    <source>
        <dbReference type="ARBA" id="ARBA00008434"/>
    </source>
</evidence>
<proteinExistence type="inferred from homology"/>
<keyword evidence="3 4" id="KW-0687">Ribonucleoprotein</keyword>
<dbReference type="GO" id="GO:1990904">
    <property type="term" value="C:ribonucleoprotein complex"/>
    <property type="evidence" value="ECO:0007669"/>
    <property type="project" value="UniProtKB-KW"/>
</dbReference>
<dbReference type="OrthoDB" id="441444at2759"/>
<evidence type="ECO:0000256" key="6">
    <source>
        <dbReference type="SAM" id="MobiDB-lite"/>
    </source>
</evidence>
<accession>A0A9D4TLC1</accession>
<gene>
    <name evidence="7" type="ORF">D9Q98_007405</name>
</gene>
<protein>
    <recommendedName>
        <fullName evidence="5">30S ribosomal protein S15</fullName>
    </recommendedName>
</protein>
<dbReference type="InterPro" id="IPR000589">
    <property type="entry name" value="Ribosomal_uS15"/>
</dbReference>